<protein>
    <submittedName>
        <fullName evidence="3">Sigma-B regulation protein RsbQ</fullName>
    </submittedName>
</protein>
<accession>A0ABU3GYR5</accession>
<dbReference type="EMBL" id="JAVLVU010000001">
    <property type="protein sequence ID" value="MDT3404571.1"/>
    <property type="molecule type" value="Genomic_DNA"/>
</dbReference>
<dbReference type="Proteomes" id="UP001258315">
    <property type="component" value="Unassembled WGS sequence"/>
</dbReference>
<name>A0ABU3GYR5_9SPHI</name>
<dbReference type="PANTHER" id="PTHR43039">
    <property type="entry name" value="ESTERASE-RELATED"/>
    <property type="match status" value="1"/>
</dbReference>
<comment type="caution">
    <text evidence="3">The sequence shown here is derived from an EMBL/GenBank/DDBJ whole genome shotgun (WGS) entry which is preliminary data.</text>
</comment>
<comment type="similarity">
    <text evidence="1">Belongs to the AB hydrolase superfamily.</text>
</comment>
<proteinExistence type="inferred from homology"/>
<sequence>MMDVLKRNNVRVIGKGDQTIVFAHGFGCDQNVWRHFVTAYQEHYQLVLFDFVGAGQSDLTAYNSERYQLMDGYVADLLEVLEALALKQVIFIGHSVSCMIGARAALAKPDYFSNLIFVSPSPCYFNDGDYIGGMEKEDLEALFNMMDSNYLGWSGAMAPLIMGNADRPELGGELTANFCATNPDIAREFARVTFYTDCRTDLHALSVPSLTLQCSEDILAPLSVGYYIKKHTPGNTLVLLDATGHCPHLSAPDKTIEAIDGYLTANKAAILEIPLSPDIII</sequence>
<dbReference type="SUPFAM" id="SSF53474">
    <property type="entry name" value="alpha/beta-Hydrolases"/>
    <property type="match status" value="1"/>
</dbReference>
<feature type="domain" description="AB hydrolase-1" evidence="2">
    <location>
        <begin position="20"/>
        <end position="258"/>
    </location>
</feature>
<evidence type="ECO:0000259" key="2">
    <source>
        <dbReference type="Pfam" id="PF12697"/>
    </source>
</evidence>
<dbReference type="InterPro" id="IPR000073">
    <property type="entry name" value="AB_hydrolase_1"/>
</dbReference>
<evidence type="ECO:0000313" key="4">
    <source>
        <dbReference type="Proteomes" id="UP001258315"/>
    </source>
</evidence>
<organism evidence="3 4">
    <name type="scientific">Mucilaginibacter terrae</name>
    <dbReference type="NCBI Taxonomy" id="1955052"/>
    <lineage>
        <taxon>Bacteria</taxon>
        <taxon>Pseudomonadati</taxon>
        <taxon>Bacteroidota</taxon>
        <taxon>Sphingobacteriia</taxon>
        <taxon>Sphingobacteriales</taxon>
        <taxon>Sphingobacteriaceae</taxon>
        <taxon>Mucilaginibacter</taxon>
    </lineage>
</organism>
<gene>
    <name evidence="3" type="ORF">QE417_003643</name>
</gene>
<dbReference type="RefSeq" id="WP_311951995.1">
    <property type="nucleotide sequence ID" value="NZ_JAVLVU010000001.1"/>
</dbReference>
<keyword evidence="4" id="KW-1185">Reference proteome</keyword>
<evidence type="ECO:0000313" key="3">
    <source>
        <dbReference type="EMBL" id="MDT3404571.1"/>
    </source>
</evidence>
<reference evidence="4" key="1">
    <citation type="submission" date="2023-07" db="EMBL/GenBank/DDBJ databases">
        <title>Functional and genomic diversity of the sorghum phyllosphere microbiome.</title>
        <authorList>
            <person name="Shade A."/>
        </authorList>
    </citation>
    <scope>NUCLEOTIDE SEQUENCE [LARGE SCALE GENOMIC DNA]</scope>
    <source>
        <strain evidence="4">SORGH_AS_0422</strain>
    </source>
</reference>
<evidence type="ECO:0000256" key="1">
    <source>
        <dbReference type="ARBA" id="ARBA00008645"/>
    </source>
</evidence>
<dbReference type="Gene3D" id="3.40.50.1820">
    <property type="entry name" value="alpha/beta hydrolase"/>
    <property type="match status" value="1"/>
</dbReference>
<dbReference type="Pfam" id="PF12697">
    <property type="entry name" value="Abhydrolase_6"/>
    <property type="match status" value="1"/>
</dbReference>
<dbReference type="InterPro" id="IPR029058">
    <property type="entry name" value="AB_hydrolase_fold"/>
</dbReference>